<dbReference type="Pfam" id="PF13844">
    <property type="entry name" value="Glyco_transf_41"/>
    <property type="match status" value="2"/>
</dbReference>
<evidence type="ECO:0000256" key="8">
    <source>
        <dbReference type="PROSITE-ProRule" id="PRU00339"/>
    </source>
</evidence>
<comment type="pathway">
    <text evidence="1">Protein modification; protein glycosylation.</text>
</comment>
<dbReference type="GO" id="GO:0097363">
    <property type="term" value="F:protein O-acetylglucosaminyltransferase activity"/>
    <property type="evidence" value="ECO:0007669"/>
    <property type="project" value="UniProtKB-EC"/>
</dbReference>
<dbReference type="SMART" id="SM00028">
    <property type="entry name" value="TPR"/>
    <property type="match status" value="4"/>
</dbReference>
<dbReference type="Pfam" id="PF13432">
    <property type="entry name" value="TPR_16"/>
    <property type="match status" value="1"/>
</dbReference>
<dbReference type="Gene3D" id="3.40.50.11380">
    <property type="match status" value="1"/>
</dbReference>
<dbReference type="PROSITE" id="PS50005">
    <property type="entry name" value="TPR"/>
    <property type="match status" value="3"/>
</dbReference>
<keyword evidence="7 8" id="KW-0802">TPR repeat</keyword>
<feature type="repeat" description="TPR" evidence="8">
    <location>
        <begin position="48"/>
        <end position="81"/>
    </location>
</feature>
<dbReference type="SUPFAM" id="SSF48452">
    <property type="entry name" value="TPR-like"/>
    <property type="match status" value="1"/>
</dbReference>
<evidence type="ECO:0000256" key="3">
    <source>
        <dbReference type="ARBA" id="ARBA00011970"/>
    </source>
</evidence>
<feature type="domain" description="O-GlcNAc transferase C-terminal" evidence="9">
    <location>
        <begin position="440"/>
        <end position="643"/>
    </location>
</feature>
<comment type="caution">
    <text evidence="10">The sequence shown here is derived from an EMBL/GenBank/DDBJ whole genome shotgun (WGS) entry which is preliminary data.</text>
</comment>
<dbReference type="InterPro" id="IPR029489">
    <property type="entry name" value="OGT/SEC/SPY_C"/>
</dbReference>
<dbReference type="EC" id="2.4.1.255" evidence="3"/>
<comment type="similarity">
    <text evidence="2">Belongs to the glycosyltransferase 41 family. O-GlcNAc transferase subfamily.</text>
</comment>
<feature type="domain" description="O-GlcNAc transferase C-terminal" evidence="9">
    <location>
        <begin position="282"/>
        <end position="437"/>
    </location>
</feature>
<protein>
    <recommendedName>
        <fullName evidence="3">protein O-GlcNAc transferase</fullName>
        <ecNumber evidence="3">2.4.1.255</ecNumber>
    </recommendedName>
</protein>
<dbReference type="EMBL" id="DSPX01000197">
    <property type="protein sequence ID" value="HGG02698.1"/>
    <property type="molecule type" value="Genomic_DNA"/>
</dbReference>
<keyword evidence="6" id="KW-0677">Repeat</keyword>
<gene>
    <name evidence="10" type="ORF">ENR15_19165</name>
</gene>
<dbReference type="Gene3D" id="3.40.50.2000">
    <property type="entry name" value="Glycogen Phosphorylase B"/>
    <property type="match status" value="1"/>
</dbReference>
<dbReference type="Gene3D" id="1.25.40.10">
    <property type="entry name" value="Tetratricopeptide repeat domain"/>
    <property type="match status" value="2"/>
</dbReference>
<dbReference type="AlphaFoldDB" id="A0A7C3VP62"/>
<dbReference type="InterPro" id="IPR011990">
    <property type="entry name" value="TPR-like_helical_dom_sf"/>
</dbReference>
<feature type="repeat" description="TPR" evidence="8">
    <location>
        <begin position="14"/>
        <end position="47"/>
    </location>
</feature>
<feature type="repeat" description="TPR" evidence="8">
    <location>
        <begin position="82"/>
        <end position="115"/>
    </location>
</feature>
<proteinExistence type="inferred from homology"/>
<evidence type="ECO:0000313" key="10">
    <source>
        <dbReference type="EMBL" id="HGG02698.1"/>
    </source>
</evidence>
<evidence type="ECO:0000256" key="5">
    <source>
        <dbReference type="ARBA" id="ARBA00022679"/>
    </source>
</evidence>
<dbReference type="PANTHER" id="PTHR44835:SF1">
    <property type="entry name" value="PROTEIN O-GLCNAC TRANSFERASE"/>
    <property type="match status" value="1"/>
</dbReference>
<evidence type="ECO:0000256" key="1">
    <source>
        <dbReference type="ARBA" id="ARBA00004922"/>
    </source>
</evidence>
<keyword evidence="4" id="KW-0328">Glycosyltransferase</keyword>
<dbReference type="PANTHER" id="PTHR44835">
    <property type="entry name" value="UDP-N-ACETYLGLUCOSAMINE--PEPTIDE N-ACETYLGLUCOSAMINYLTRANSFERASE SPINDLY-RELATED"/>
    <property type="match status" value="1"/>
</dbReference>
<organism evidence="10">
    <name type="scientific">Planktothricoides sp. SpSt-374</name>
    <dbReference type="NCBI Taxonomy" id="2282167"/>
    <lineage>
        <taxon>Bacteria</taxon>
        <taxon>Bacillati</taxon>
        <taxon>Cyanobacteriota</taxon>
        <taxon>Cyanophyceae</taxon>
        <taxon>Oscillatoriophycideae</taxon>
        <taxon>Oscillatoriales</taxon>
        <taxon>Oscillatoriaceae</taxon>
        <taxon>Planktothricoides</taxon>
    </lineage>
</organism>
<dbReference type="InterPro" id="IPR019734">
    <property type="entry name" value="TPR_rpt"/>
</dbReference>
<dbReference type="SUPFAM" id="SSF53756">
    <property type="entry name" value="UDP-Glycosyltransferase/glycogen phosphorylase"/>
    <property type="match status" value="1"/>
</dbReference>
<name>A0A7C3VP62_9CYAN</name>
<dbReference type="InterPro" id="IPR051939">
    <property type="entry name" value="Glycosyltr_41/O-GlcNAc_trsf"/>
</dbReference>
<keyword evidence="5" id="KW-0808">Transferase</keyword>
<evidence type="ECO:0000256" key="7">
    <source>
        <dbReference type="ARBA" id="ARBA00022803"/>
    </source>
</evidence>
<evidence type="ECO:0000256" key="6">
    <source>
        <dbReference type="ARBA" id="ARBA00022737"/>
    </source>
</evidence>
<dbReference type="PROSITE" id="PS50293">
    <property type="entry name" value="TPR_REGION"/>
    <property type="match status" value="1"/>
</dbReference>
<sequence>MTKDKGQTSVKQPAVFYFENALKLANQNQWQAALSQLEQAIKIQPDYAEAYSNLGIIWRRLGNLEASVSALETAIHLNPNLFEAHFSLGNTLLELGQIEAAISRYDRAGQLKPNLAAPQAQMAIAFTALGNIPAAADRWRTVINLQPDNADAHWDLSELLLSTDNFAAARAATIKYINSCPNSFIMSSIAFISSHFRSGIATTAREKFAELEAYLLNLPNSSSIPTQAEIDRLYHHYLFAMPHLRDNLAANSRLYRAISAKYPPTKNTSSPLSLVGKGGASEGRPLKIGFISRHFRRHAVGWCSLNIIQELSHLTPHLYLYHTGQKSPGDSDSLAQIFQQTATKFYQPKTLNSPAEDIIREIRHDQIDILVDLDAITVKTNIEILRHQPAPVCLSWLGFDAPFISEQNYFLGDWHTLPQGREQYYQEQLLRMPNSFVAISGFNFDQTAEIFSRKALRIAPEQIVYLCTIPGKKFNPETAQAQVQILAAVPHSILIYKGKGDATIIQSIYQQQCQEIGVGFHRIKVLTFAPTEELHRSIYQIADIFLDSYPYNGGTHTLEALWFNLPIVTHVGEQFVSRMGNSFLQTLGIAQGIARNWEEYVNWGIRFGQDITLRDKIRQHLVQSKHRDHPSPLWNPRQFARDMYDLFAKL</sequence>
<accession>A0A7C3VP62</accession>
<dbReference type="Pfam" id="PF13414">
    <property type="entry name" value="TPR_11"/>
    <property type="match status" value="2"/>
</dbReference>
<reference evidence="10" key="1">
    <citation type="journal article" date="2020" name="mSystems">
        <title>Genome- and Community-Level Interaction Insights into Carbon Utilization and Element Cycling Functions of Hydrothermarchaeota in Hydrothermal Sediment.</title>
        <authorList>
            <person name="Zhou Z."/>
            <person name="Liu Y."/>
            <person name="Xu W."/>
            <person name="Pan J."/>
            <person name="Luo Z.H."/>
            <person name="Li M."/>
        </authorList>
    </citation>
    <scope>NUCLEOTIDE SEQUENCE [LARGE SCALE GENOMIC DNA]</scope>
    <source>
        <strain evidence="10">SpSt-374</strain>
    </source>
</reference>
<evidence type="ECO:0000256" key="2">
    <source>
        <dbReference type="ARBA" id="ARBA00005386"/>
    </source>
</evidence>
<evidence type="ECO:0000256" key="4">
    <source>
        <dbReference type="ARBA" id="ARBA00022676"/>
    </source>
</evidence>
<evidence type="ECO:0000259" key="9">
    <source>
        <dbReference type="Pfam" id="PF13844"/>
    </source>
</evidence>